<protein>
    <submittedName>
        <fullName evidence="2">Uncharacterized protein</fullName>
    </submittedName>
</protein>
<evidence type="ECO:0000256" key="1">
    <source>
        <dbReference type="SAM" id="MobiDB-lite"/>
    </source>
</evidence>
<keyword evidence="3" id="KW-1185">Reference proteome</keyword>
<feature type="region of interest" description="Disordered" evidence="1">
    <location>
        <begin position="1"/>
        <end position="24"/>
    </location>
</feature>
<proteinExistence type="predicted"/>
<evidence type="ECO:0000313" key="3">
    <source>
        <dbReference type="Proteomes" id="UP000195569"/>
    </source>
</evidence>
<dbReference type="AlphaFoldDB" id="A0A1N7SVP5"/>
<evidence type="ECO:0000313" key="2">
    <source>
        <dbReference type="EMBL" id="SIT51546.1"/>
    </source>
</evidence>
<comment type="caution">
    <text evidence="2">The sequence shown here is derived from an EMBL/GenBank/DDBJ whole genome shotgun (WGS) entry which is preliminary data.</text>
</comment>
<sequence length="59" mass="6622">MPSAVRRHADTRARRQNHYGEGGRPWRRSSIVDECYHGYVIRNPCGTLPLSAVVRGTGT</sequence>
<gene>
    <name evidence="2" type="ORF">BN2476_1240007</name>
</gene>
<dbReference type="Proteomes" id="UP000195569">
    <property type="component" value="Unassembled WGS sequence"/>
</dbReference>
<accession>A0A1N7SVP5</accession>
<reference evidence="2" key="1">
    <citation type="submission" date="2016-12" db="EMBL/GenBank/DDBJ databases">
        <authorList>
            <person name="Moulin L."/>
        </authorList>
    </citation>
    <scope>NUCLEOTIDE SEQUENCE [LARGE SCALE GENOMIC DNA]</scope>
    <source>
        <strain evidence="2">STM 7183</strain>
    </source>
</reference>
<organism evidence="2 3">
    <name type="scientific">Paraburkholderia piptadeniae</name>
    <dbReference type="NCBI Taxonomy" id="1701573"/>
    <lineage>
        <taxon>Bacteria</taxon>
        <taxon>Pseudomonadati</taxon>
        <taxon>Pseudomonadota</taxon>
        <taxon>Betaproteobacteria</taxon>
        <taxon>Burkholderiales</taxon>
        <taxon>Burkholderiaceae</taxon>
        <taxon>Paraburkholderia</taxon>
    </lineage>
</organism>
<dbReference type="EMBL" id="CYGY02000124">
    <property type="protein sequence ID" value="SIT51546.1"/>
    <property type="molecule type" value="Genomic_DNA"/>
</dbReference>
<name>A0A1N7SVP5_9BURK</name>